<feature type="domain" description="VWFA" evidence="2">
    <location>
        <begin position="6"/>
        <end position="111"/>
    </location>
</feature>
<proteinExistence type="predicted"/>
<organism evidence="3 4">
    <name type="scientific">Teladorsagia circumcincta</name>
    <name type="common">Brown stomach worm</name>
    <name type="synonym">Ostertagia circumcincta</name>
    <dbReference type="NCBI Taxonomy" id="45464"/>
    <lineage>
        <taxon>Eukaryota</taxon>
        <taxon>Metazoa</taxon>
        <taxon>Ecdysozoa</taxon>
        <taxon>Nematoda</taxon>
        <taxon>Chromadorea</taxon>
        <taxon>Rhabditida</taxon>
        <taxon>Rhabditina</taxon>
        <taxon>Rhabditomorpha</taxon>
        <taxon>Strongyloidea</taxon>
        <taxon>Trichostrongylidae</taxon>
        <taxon>Teladorsagia</taxon>
    </lineage>
</organism>
<sequence>MLRYINLTYSYTDFKHDGQAIEEAFAVAVLEKFMRNGYRTDIQNHVIVYVTATTKFQDDPRRIVDEILWKGSYGIITVGYGPHVTDQAALQAISGGAACSFTATDLSELQKKVGAVQRLINNANGNGGRYCGMYATTTTTEPPTTTVASTAEPATTTVASTTEPPTSTVASTTEPPTTTVASTTEPPITTVASTTEPPTTTAASTTEPPTTTVASTTEPPTTTVASTTEPPITTVASTTEPPTSTVASTTEPPTTTIASTTEPPTTTAMFKKERHPGSMPILIY</sequence>
<gene>
    <name evidence="3" type="ORF">TELCIR_19941</name>
</gene>
<feature type="region of interest" description="Disordered" evidence="1">
    <location>
        <begin position="141"/>
        <end position="262"/>
    </location>
</feature>
<dbReference type="EMBL" id="KZ360562">
    <property type="protein sequence ID" value="PIO58619.1"/>
    <property type="molecule type" value="Genomic_DNA"/>
</dbReference>
<dbReference type="PANTHER" id="PTHR47324">
    <property type="entry name" value="PROTEIN IRG-7-RELATED"/>
    <property type="match status" value="1"/>
</dbReference>
<evidence type="ECO:0000313" key="4">
    <source>
        <dbReference type="Proteomes" id="UP000230423"/>
    </source>
</evidence>
<dbReference type="Proteomes" id="UP000230423">
    <property type="component" value="Unassembled WGS sequence"/>
</dbReference>
<dbReference type="Pfam" id="PF00092">
    <property type="entry name" value="VWA"/>
    <property type="match status" value="1"/>
</dbReference>
<dbReference type="OrthoDB" id="5867826at2759"/>
<reference evidence="3 4" key="1">
    <citation type="submission" date="2015-09" db="EMBL/GenBank/DDBJ databases">
        <title>Draft genome of the parasitic nematode Teladorsagia circumcincta isolate WARC Sus (inbred).</title>
        <authorList>
            <person name="Mitreva M."/>
        </authorList>
    </citation>
    <scope>NUCLEOTIDE SEQUENCE [LARGE SCALE GENOMIC DNA]</scope>
    <source>
        <strain evidence="3 4">S</strain>
    </source>
</reference>
<dbReference type="PANTHER" id="PTHR47324:SF1">
    <property type="entry name" value="EGF-LIKE DOMAIN-CONTAINING PROTEIN-RELATED"/>
    <property type="match status" value="1"/>
</dbReference>
<dbReference type="Gene3D" id="3.40.50.410">
    <property type="entry name" value="von Willebrand factor, type A domain"/>
    <property type="match status" value="1"/>
</dbReference>
<dbReference type="AlphaFoldDB" id="A0A2G9TKW1"/>
<protein>
    <recommendedName>
        <fullName evidence="2">VWFA domain-containing protein</fullName>
    </recommendedName>
</protein>
<dbReference type="InterPro" id="IPR002035">
    <property type="entry name" value="VWF_A"/>
</dbReference>
<evidence type="ECO:0000256" key="1">
    <source>
        <dbReference type="SAM" id="MobiDB-lite"/>
    </source>
</evidence>
<dbReference type="InterPro" id="IPR036465">
    <property type="entry name" value="vWFA_dom_sf"/>
</dbReference>
<dbReference type="InterPro" id="IPR053295">
    <property type="entry name" value="Innate_immunity_reg"/>
</dbReference>
<evidence type="ECO:0000313" key="3">
    <source>
        <dbReference type="EMBL" id="PIO58619.1"/>
    </source>
</evidence>
<name>A0A2G9TKW1_TELCI</name>
<accession>A0A2G9TKW1</accession>
<keyword evidence="4" id="KW-1185">Reference proteome</keyword>
<evidence type="ECO:0000259" key="2">
    <source>
        <dbReference type="Pfam" id="PF00092"/>
    </source>
</evidence>